<evidence type="ECO:0000256" key="7">
    <source>
        <dbReference type="ARBA" id="ARBA00022801"/>
    </source>
</evidence>
<feature type="compositionally biased region" description="Basic and acidic residues" evidence="14">
    <location>
        <begin position="653"/>
        <end position="676"/>
    </location>
</feature>
<proteinExistence type="inferred from homology"/>
<dbReference type="InterPro" id="IPR036950">
    <property type="entry name" value="PBP_transglycosylase"/>
</dbReference>
<dbReference type="SUPFAM" id="SSF56601">
    <property type="entry name" value="beta-lactamase/transpeptidase-like"/>
    <property type="match status" value="1"/>
</dbReference>
<dbReference type="AlphaFoldDB" id="A0A9D1L5Z3"/>
<comment type="similarity">
    <text evidence="1">In the C-terminal section; belongs to the transpeptidase family.</text>
</comment>
<sequence>MGVRTRRARKHSKTHFIGFGAAGILGFLALLGIALAVSLGTLVDSWLEDLPDYTSADAYLVAEPTQVYDADGNLIAEFYLQNRRSVTEDEVSPYVLEGTVAVEDERFYQHNGVDPQGVIRAAVGQLFGGSEGASTITQQLVRNTVLSDEQFEISLKRKVREAYIAIQMEKMYTKDQILMMYLNTIYYGYGAYGIEAASITYFNKHASELTLNEAATLIGIPNSPSYYDPTVNMDACKSRRDLVLRRMLSNGVITQEEYDQTVGTDITLNLGNSVMDENGTYPYFTAYIKELLQQDFDSDTIFQGGLQVYTTLDPASQQAAEEAVQETLTDIGDDSLEAALVAIDPDTGYVKAMIGGRDFNANQFNLATQARRQAGSSFKAFTLAAAIGDGMNPQIYLNCNSPIQASSTWRVQNYANTSYGTITLARATEYSSNTGYAQVAQAIGAQKIVDTAKAMGIDEDLPAYESLTLGVIGIPPIQMAEAYATLASGGVHHDAVAITKIEDRNGNTVYEHQDNPTQALTAEVAHATTQVLSGVVNHSGGTATAVLNYTNGVDQPIAGKTGTTENARDLWFCGYTPQISVAVWVGYREEAPVYVYGSEGHPSNTACPIFGRYIAKTLAGTPREEFPEAADPEYKPNSSWTFSATKSQSDIEEDRKTEEKEDKKEEEKKEETKKDQNSSSSSDSSQSTETPETPSTGDGGSTGETPSNPGQGGDTSGGDETGTTTPPAESGTGIAAFLGLWYNSPLTLPWLL</sequence>
<dbReference type="Proteomes" id="UP000824078">
    <property type="component" value="Unassembled WGS sequence"/>
</dbReference>
<evidence type="ECO:0000256" key="12">
    <source>
        <dbReference type="ARBA" id="ARBA00034000"/>
    </source>
</evidence>
<dbReference type="GO" id="GO:0009002">
    <property type="term" value="F:serine-type D-Ala-D-Ala carboxypeptidase activity"/>
    <property type="evidence" value="ECO:0007669"/>
    <property type="project" value="UniProtKB-EC"/>
</dbReference>
<dbReference type="GO" id="GO:0006508">
    <property type="term" value="P:proteolysis"/>
    <property type="evidence" value="ECO:0007669"/>
    <property type="project" value="UniProtKB-KW"/>
</dbReference>
<evidence type="ECO:0000256" key="14">
    <source>
        <dbReference type="SAM" id="MobiDB-lite"/>
    </source>
</evidence>
<evidence type="ECO:0000256" key="10">
    <source>
        <dbReference type="ARBA" id="ARBA00023268"/>
    </source>
</evidence>
<evidence type="ECO:0000256" key="6">
    <source>
        <dbReference type="ARBA" id="ARBA00022679"/>
    </source>
</evidence>
<keyword evidence="3" id="KW-0121">Carboxypeptidase</keyword>
<evidence type="ECO:0000256" key="1">
    <source>
        <dbReference type="ARBA" id="ARBA00007090"/>
    </source>
</evidence>
<keyword evidence="8" id="KW-0133">Cell shape</keyword>
<feature type="compositionally biased region" description="Gly residues" evidence="14">
    <location>
        <begin position="710"/>
        <end position="720"/>
    </location>
</feature>
<dbReference type="FunFam" id="1.10.3810.10:FF:000001">
    <property type="entry name" value="Penicillin-binding protein 1A"/>
    <property type="match status" value="1"/>
</dbReference>
<feature type="region of interest" description="Disordered" evidence="14">
    <location>
        <begin position="624"/>
        <end position="732"/>
    </location>
</feature>
<comment type="caution">
    <text evidence="17">The sequence shown here is derived from an EMBL/GenBank/DDBJ whole genome shotgun (WGS) entry which is preliminary data.</text>
</comment>
<keyword evidence="5" id="KW-0328">Glycosyltransferase</keyword>
<dbReference type="Gene3D" id="1.10.3810.10">
    <property type="entry name" value="Biosynthetic peptidoglycan transglycosylase-like"/>
    <property type="match status" value="1"/>
</dbReference>
<organism evidence="17 18">
    <name type="scientific">Candidatus Coprovicinus avistercoris</name>
    <dbReference type="NCBI Taxonomy" id="2840754"/>
    <lineage>
        <taxon>Bacteria</taxon>
        <taxon>Bacillati</taxon>
        <taxon>Actinomycetota</taxon>
        <taxon>Coriobacteriia</taxon>
        <taxon>Coriobacteriales</taxon>
        <taxon>Coriobacteriaceae</taxon>
        <taxon>Coriobacteriaceae incertae sedis</taxon>
        <taxon>Candidatus Coprovicinus</taxon>
    </lineage>
</organism>
<dbReference type="InterPro" id="IPR001264">
    <property type="entry name" value="Glyco_trans_51"/>
</dbReference>
<keyword evidence="6" id="KW-0808">Transferase</keyword>
<comment type="catalytic activity">
    <reaction evidence="13">
        <text>[GlcNAc-(1-&gt;4)-Mur2Ac(oyl-L-Ala-gamma-D-Glu-L-Lys-D-Ala-D-Ala)](n)-di-trans,octa-cis-undecaprenyl diphosphate + beta-D-GlcNAc-(1-&gt;4)-Mur2Ac(oyl-L-Ala-gamma-D-Glu-L-Lys-D-Ala-D-Ala)-di-trans,octa-cis-undecaprenyl diphosphate = [GlcNAc-(1-&gt;4)-Mur2Ac(oyl-L-Ala-gamma-D-Glu-L-Lys-D-Ala-D-Ala)](n+1)-di-trans,octa-cis-undecaprenyl diphosphate + di-trans,octa-cis-undecaprenyl diphosphate + H(+)</text>
        <dbReference type="Rhea" id="RHEA:23708"/>
        <dbReference type="Rhea" id="RHEA-COMP:9602"/>
        <dbReference type="Rhea" id="RHEA-COMP:9603"/>
        <dbReference type="ChEBI" id="CHEBI:15378"/>
        <dbReference type="ChEBI" id="CHEBI:58405"/>
        <dbReference type="ChEBI" id="CHEBI:60033"/>
        <dbReference type="ChEBI" id="CHEBI:78435"/>
        <dbReference type="EC" id="2.4.99.28"/>
    </reaction>
</comment>
<evidence type="ECO:0000256" key="5">
    <source>
        <dbReference type="ARBA" id="ARBA00022676"/>
    </source>
</evidence>
<dbReference type="InterPro" id="IPR012338">
    <property type="entry name" value="Beta-lactam/transpept-like"/>
</dbReference>
<name>A0A9D1L5Z3_9ACTN</name>
<dbReference type="InterPro" id="IPR001460">
    <property type="entry name" value="PCN-bd_Tpept"/>
</dbReference>
<dbReference type="GO" id="GO:0071555">
    <property type="term" value="P:cell wall organization"/>
    <property type="evidence" value="ECO:0007669"/>
    <property type="project" value="UniProtKB-KW"/>
</dbReference>
<evidence type="ECO:0000256" key="9">
    <source>
        <dbReference type="ARBA" id="ARBA00022984"/>
    </source>
</evidence>
<evidence type="ECO:0000256" key="8">
    <source>
        <dbReference type="ARBA" id="ARBA00022960"/>
    </source>
</evidence>
<dbReference type="InterPro" id="IPR050396">
    <property type="entry name" value="Glycosyltr_51/Transpeptidase"/>
</dbReference>
<dbReference type="GO" id="GO:0009252">
    <property type="term" value="P:peptidoglycan biosynthetic process"/>
    <property type="evidence" value="ECO:0007669"/>
    <property type="project" value="UniProtKB-KW"/>
</dbReference>
<dbReference type="PANTHER" id="PTHR32282:SF33">
    <property type="entry name" value="PEPTIDOGLYCAN GLYCOSYLTRANSFERASE"/>
    <property type="match status" value="1"/>
</dbReference>
<keyword evidence="11" id="KW-0961">Cell wall biogenesis/degradation</keyword>
<dbReference type="GO" id="GO:0008658">
    <property type="term" value="F:penicillin binding"/>
    <property type="evidence" value="ECO:0007669"/>
    <property type="project" value="InterPro"/>
</dbReference>
<feature type="domain" description="Glycosyl transferase family 51" evidence="16">
    <location>
        <begin position="72"/>
        <end position="247"/>
    </location>
</feature>
<evidence type="ECO:0000256" key="3">
    <source>
        <dbReference type="ARBA" id="ARBA00022645"/>
    </source>
</evidence>
<evidence type="ECO:0000259" key="16">
    <source>
        <dbReference type="Pfam" id="PF00912"/>
    </source>
</evidence>
<evidence type="ECO:0000256" key="13">
    <source>
        <dbReference type="ARBA" id="ARBA00049902"/>
    </source>
</evidence>
<dbReference type="GO" id="GO:0008360">
    <property type="term" value="P:regulation of cell shape"/>
    <property type="evidence" value="ECO:0007669"/>
    <property type="project" value="UniProtKB-KW"/>
</dbReference>
<reference evidence="17" key="2">
    <citation type="journal article" date="2021" name="PeerJ">
        <title>Extensive microbial diversity within the chicken gut microbiome revealed by metagenomics and culture.</title>
        <authorList>
            <person name="Gilroy R."/>
            <person name="Ravi A."/>
            <person name="Getino M."/>
            <person name="Pursley I."/>
            <person name="Horton D.L."/>
            <person name="Alikhan N.F."/>
            <person name="Baker D."/>
            <person name="Gharbi K."/>
            <person name="Hall N."/>
            <person name="Watson M."/>
            <person name="Adriaenssens E.M."/>
            <person name="Foster-Nyarko E."/>
            <person name="Jarju S."/>
            <person name="Secka A."/>
            <person name="Antonio M."/>
            <person name="Oren A."/>
            <person name="Chaudhuri R.R."/>
            <person name="La Ragione R."/>
            <person name="Hildebrand F."/>
            <person name="Pallen M.J."/>
        </authorList>
    </citation>
    <scope>NUCLEOTIDE SEQUENCE</scope>
    <source>
        <strain evidence="17">ChiHjej12B11-29160</strain>
    </source>
</reference>
<evidence type="ECO:0000259" key="15">
    <source>
        <dbReference type="Pfam" id="PF00905"/>
    </source>
</evidence>
<comment type="similarity">
    <text evidence="2">In the N-terminal section; belongs to the glycosyltransferase 51 family.</text>
</comment>
<keyword evidence="10" id="KW-0511">Multifunctional enzyme</keyword>
<keyword evidence="7" id="KW-0378">Hydrolase</keyword>
<dbReference type="EMBL" id="DVMQ01000017">
    <property type="protein sequence ID" value="HIU24533.1"/>
    <property type="molecule type" value="Genomic_DNA"/>
</dbReference>
<gene>
    <name evidence="17" type="ORF">IAD17_06380</name>
</gene>
<dbReference type="Gene3D" id="3.40.710.10">
    <property type="entry name" value="DD-peptidase/beta-lactamase superfamily"/>
    <property type="match status" value="1"/>
</dbReference>
<evidence type="ECO:0000313" key="18">
    <source>
        <dbReference type="Proteomes" id="UP000824078"/>
    </source>
</evidence>
<evidence type="ECO:0000256" key="4">
    <source>
        <dbReference type="ARBA" id="ARBA00022670"/>
    </source>
</evidence>
<dbReference type="SUPFAM" id="SSF53955">
    <property type="entry name" value="Lysozyme-like"/>
    <property type="match status" value="1"/>
</dbReference>
<keyword evidence="9" id="KW-0573">Peptidoglycan synthesis</keyword>
<evidence type="ECO:0000256" key="2">
    <source>
        <dbReference type="ARBA" id="ARBA00007739"/>
    </source>
</evidence>
<dbReference type="PANTHER" id="PTHR32282">
    <property type="entry name" value="BINDING PROTEIN TRANSPEPTIDASE, PUTATIVE-RELATED"/>
    <property type="match status" value="1"/>
</dbReference>
<feature type="compositionally biased region" description="Low complexity" evidence="14">
    <location>
        <begin position="678"/>
        <end position="696"/>
    </location>
</feature>
<feature type="compositionally biased region" description="Polar residues" evidence="14">
    <location>
        <begin position="636"/>
        <end position="648"/>
    </location>
</feature>
<keyword evidence="4" id="KW-0645">Protease</keyword>
<evidence type="ECO:0000256" key="11">
    <source>
        <dbReference type="ARBA" id="ARBA00023316"/>
    </source>
</evidence>
<protein>
    <submittedName>
        <fullName evidence="17">Penicillin-binding protein</fullName>
    </submittedName>
</protein>
<dbReference type="Pfam" id="PF00912">
    <property type="entry name" value="Transgly"/>
    <property type="match status" value="1"/>
</dbReference>
<accession>A0A9D1L5Z3</accession>
<feature type="domain" description="Penicillin-binding protein transpeptidase" evidence="15">
    <location>
        <begin position="339"/>
        <end position="586"/>
    </location>
</feature>
<dbReference type="Pfam" id="PF00905">
    <property type="entry name" value="Transpeptidase"/>
    <property type="match status" value="1"/>
</dbReference>
<evidence type="ECO:0000313" key="17">
    <source>
        <dbReference type="EMBL" id="HIU24533.1"/>
    </source>
</evidence>
<dbReference type="InterPro" id="IPR023346">
    <property type="entry name" value="Lysozyme-like_dom_sf"/>
</dbReference>
<comment type="catalytic activity">
    <reaction evidence="12">
        <text>Preferential cleavage: (Ac)2-L-Lys-D-Ala-|-D-Ala. Also transpeptidation of peptidyl-alanyl moieties that are N-acyl substituents of D-alanine.</text>
        <dbReference type="EC" id="3.4.16.4"/>
    </reaction>
</comment>
<dbReference type="NCBIfam" id="TIGR02074">
    <property type="entry name" value="PBP_1a_fam"/>
    <property type="match status" value="1"/>
</dbReference>
<dbReference type="GO" id="GO:0008955">
    <property type="term" value="F:peptidoglycan glycosyltransferase activity"/>
    <property type="evidence" value="ECO:0007669"/>
    <property type="project" value="UniProtKB-EC"/>
</dbReference>
<reference evidence="17" key="1">
    <citation type="submission" date="2020-10" db="EMBL/GenBank/DDBJ databases">
        <authorList>
            <person name="Gilroy R."/>
        </authorList>
    </citation>
    <scope>NUCLEOTIDE SEQUENCE</scope>
    <source>
        <strain evidence="17">ChiHjej12B11-29160</strain>
    </source>
</reference>